<keyword evidence="1" id="KW-0732">Signal</keyword>
<keyword evidence="3" id="KW-1185">Reference proteome</keyword>
<comment type="caution">
    <text evidence="2">The sequence shown here is derived from an EMBL/GenBank/DDBJ whole genome shotgun (WGS) entry which is preliminary data.</text>
</comment>
<reference evidence="2" key="2">
    <citation type="journal article" date="2023" name="IMA Fungus">
        <title>Comparative genomic study of the Penicillium genus elucidates a diverse pangenome and 15 lateral gene transfer events.</title>
        <authorList>
            <person name="Petersen C."/>
            <person name="Sorensen T."/>
            <person name="Nielsen M.R."/>
            <person name="Sondergaard T.E."/>
            <person name="Sorensen J.L."/>
            <person name="Fitzpatrick D.A."/>
            <person name="Frisvad J.C."/>
            <person name="Nielsen K.L."/>
        </authorList>
    </citation>
    <scope>NUCLEOTIDE SEQUENCE</scope>
    <source>
        <strain evidence="2">IBT 22155</strain>
    </source>
</reference>
<organism evidence="2 3">
    <name type="scientific">Penicillium bovifimosum</name>
    <dbReference type="NCBI Taxonomy" id="126998"/>
    <lineage>
        <taxon>Eukaryota</taxon>
        <taxon>Fungi</taxon>
        <taxon>Dikarya</taxon>
        <taxon>Ascomycota</taxon>
        <taxon>Pezizomycotina</taxon>
        <taxon>Eurotiomycetes</taxon>
        <taxon>Eurotiomycetidae</taxon>
        <taxon>Eurotiales</taxon>
        <taxon>Aspergillaceae</taxon>
        <taxon>Penicillium</taxon>
    </lineage>
</organism>
<dbReference type="InterPro" id="IPR035992">
    <property type="entry name" value="Ricin_B-like_lectins"/>
</dbReference>
<protein>
    <recommendedName>
        <fullName evidence="4">Ricin B lectin domain-containing protein</fullName>
    </recommendedName>
</protein>
<dbReference type="OrthoDB" id="2972047at2759"/>
<dbReference type="SUPFAM" id="SSF50370">
    <property type="entry name" value="Ricin B-like lectins"/>
    <property type="match status" value="1"/>
</dbReference>
<reference evidence="2" key="1">
    <citation type="submission" date="2022-11" db="EMBL/GenBank/DDBJ databases">
        <authorList>
            <person name="Petersen C."/>
        </authorList>
    </citation>
    <scope>NUCLEOTIDE SEQUENCE</scope>
    <source>
        <strain evidence="2">IBT 22155</strain>
    </source>
</reference>
<evidence type="ECO:0000256" key="1">
    <source>
        <dbReference type="SAM" id="SignalP"/>
    </source>
</evidence>
<name>A0A9W9HBR6_9EURO</name>
<dbReference type="CDD" id="cd23714">
    <property type="entry name" value="beta-trefoil_Ricin_MtaL"/>
    <property type="match status" value="1"/>
</dbReference>
<feature type="signal peptide" evidence="1">
    <location>
        <begin position="1"/>
        <end position="17"/>
    </location>
</feature>
<dbReference type="Proteomes" id="UP001149079">
    <property type="component" value="Unassembled WGS sequence"/>
</dbReference>
<dbReference type="RefSeq" id="XP_056525342.1">
    <property type="nucleotide sequence ID" value="XM_056663229.1"/>
</dbReference>
<evidence type="ECO:0000313" key="2">
    <source>
        <dbReference type="EMBL" id="KAJ5143698.1"/>
    </source>
</evidence>
<evidence type="ECO:0000313" key="3">
    <source>
        <dbReference type="Proteomes" id="UP001149079"/>
    </source>
</evidence>
<proteinExistence type="predicted"/>
<sequence length="139" mass="15349">MKLSTIITFAFASAASAQYQYYRITAVESDTWLKTFPGEGAPLVLDNNFASLYERWTITPQDGGYVMKNEGTNTFISCDEESCKSAANPTVFNVQQQDFTHIVLNPSTGLVWTASGGRIIPAENNGSPEQRFTITPDEH</sequence>
<gene>
    <name evidence="2" type="ORF">N7515_002485</name>
</gene>
<feature type="chain" id="PRO_5040810952" description="Ricin B lectin domain-containing protein" evidence="1">
    <location>
        <begin position="18"/>
        <end position="139"/>
    </location>
</feature>
<dbReference type="AlphaFoldDB" id="A0A9W9HBR6"/>
<evidence type="ECO:0008006" key="4">
    <source>
        <dbReference type="Google" id="ProtNLM"/>
    </source>
</evidence>
<dbReference type="EMBL" id="JAPQKL010000002">
    <property type="protein sequence ID" value="KAJ5143698.1"/>
    <property type="molecule type" value="Genomic_DNA"/>
</dbReference>
<dbReference type="Gene3D" id="2.80.10.50">
    <property type="match status" value="1"/>
</dbReference>
<dbReference type="GeneID" id="81402399"/>
<accession>A0A9W9HBR6</accession>